<evidence type="ECO:0000313" key="2">
    <source>
        <dbReference type="EMBL" id="ALN97351.1"/>
    </source>
</evidence>
<feature type="transmembrane region" description="Helical" evidence="1">
    <location>
        <begin position="6"/>
        <end position="26"/>
    </location>
</feature>
<evidence type="ECO:0000256" key="1">
    <source>
        <dbReference type="SAM" id="Phobius"/>
    </source>
</evidence>
<evidence type="ECO:0000313" key="3">
    <source>
        <dbReference type="Proteomes" id="UP000222142"/>
    </source>
</evidence>
<reference evidence="2 3" key="1">
    <citation type="submission" date="2015-10" db="EMBL/GenBank/DDBJ databases">
        <title>Whole Genome Sequencing of Bacillus ACT Group Temperature Bacteriophages.</title>
        <authorList>
            <person name="Fouts D.E."/>
            <person name="Rasko D.A."/>
            <person name="Cer R.R."/>
            <person name="Jiang L."/>
            <person name="Fedorova N.B."/>
            <person name="Shvartsbeyn A."/>
            <person name="Read T.D."/>
            <person name="Gill S.R."/>
            <person name="Klumpp J."/>
            <person name="Calendar R."/>
        </authorList>
    </citation>
    <scope>NUCLEOTIDE SEQUENCE [LARGE SCALE GENOMIC DNA]</scope>
</reference>
<keyword evidence="1" id="KW-1133">Transmembrane helix</keyword>
<protein>
    <recommendedName>
        <fullName evidence="4">Phage related protein</fullName>
    </recommendedName>
</protein>
<organism evidence="2 3">
    <name type="scientific">Bacillus phage phi4I1</name>
    <dbReference type="NCBI Taxonomy" id="1643325"/>
    <lineage>
        <taxon>Viruses</taxon>
        <taxon>Duplodnaviria</taxon>
        <taxon>Heunggongvirae</taxon>
        <taxon>Uroviricota</taxon>
        <taxon>Caudoviricetes</taxon>
        <taxon>Camtrevirus</taxon>
        <taxon>Camtrevirus BtCS33</taxon>
    </lineage>
</organism>
<gene>
    <name evidence="2" type="ORF">XO27_0038</name>
</gene>
<name>A0A0S2GLI3_9CAUD</name>
<dbReference type="Proteomes" id="UP000222142">
    <property type="component" value="Segment"/>
</dbReference>
<accession>A0A0S2GLI3</accession>
<sequence length="38" mass="4282">MMEESVFSVCITGFLICGLLLVVYALDKPIKEFTKDVE</sequence>
<keyword evidence="1" id="KW-0472">Membrane</keyword>
<evidence type="ECO:0008006" key="4">
    <source>
        <dbReference type="Google" id="ProtNLM"/>
    </source>
</evidence>
<keyword evidence="1" id="KW-0812">Transmembrane</keyword>
<dbReference type="EMBL" id="KT967075">
    <property type="protein sequence ID" value="ALN97351.1"/>
    <property type="molecule type" value="Genomic_DNA"/>
</dbReference>
<proteinExistence type="predicted"/>